<reference evidence="5 6" key="2">
    <citation type="journal article" date="2016" name="Science">
        <title>A bacterium that degrades and assimilates poly(ethylene terephthalate).</title>
        <authorList>
            <person name="Yoshida S."/>
            <person name="Hiraga K."/>
            <person name="Takehana T."/>
            <person name="Taniguchi I."/>
            <person name="Yamaji H."/>
            <person name="Maeda Y."/>
            <person name="Toyohara K."/>
            <person name="Miyamoto K."/>
            <person name="Kimura Y."/>
            <person name="Oda K."/>
        </authorList>
    </citation>
    <scope>NUCLEOTIDE SEQUENCE [LARGE SCALE GENOMIC DNA]</scope>
    <source>
        <strain evidence="6">NBRC 110686 / TISTR 2288 / 201-F6</strain>
    </source>
</reference>
<organism evidence="5 6">
    <name type="scientific">Piscinibacter sakaiensis</name>
    <name type="common">Ideonella sakaiensis</name>
    <dbReference type="NCBI Taxonomy" id="1547922"/>
    <lineage>
        <taxon>Bacteria</taxon>
        <taxon>Pseudomonadati</taxon>
        <taxon>Pseudomonadota</taxon>
        <taxon>Betaproteobacteria</taxon>
        <taxon>Burkholderiales</taxon>
        <taxon>Sphaerotilaceae</taxon>
        <taxon>Piscinibacter</taxon>
    </lineage>
</organism>
<feature type="domain" description="HTH araC/xylS-type" evidence="4">
    <location>
        <begin position="171"/>
        <end position="268"/>
    </location>
</feature>
<proteinExistence type="predicted"/>
<evidence type="ECO:0000256" key="3">
    <source>
        <dbReference type="ARBA" id="ARBA00023163"/>
    </source>
</evidence>
<dbReference type="PANTHER" id="PTHR46796:SF2">
    <property type="entry name" value="TRANSCRIPTIONAL REGULATORY PROTEIN"/>
    <property type="match status" value="1"/>
</dbReference>
<accession>A0A0K8NZY9</accession>
<keyword evidence="6" id="KW-1185">Reference proteome</keyword>
<evidence type="ECO:0000313" key="5">
    <source>
        <dbReference type="EMBL" id="GAP35943.1"/>
    </source>
</evidence>
<gene>
    <name evidence="5" type="ORF">ISF6_1783</name>
</gene>
<sequence length="270" mass="28403">MQHPPFTLLRCASAGIEAVTADTALVFGRHTHDQYGVGLIERGAQRSASGRGVVEAGAGDIITVNPGEVHDGAPIGDGGRSWRMLYLDPALVAELGADVAGGWTASAIEFSRPTVSDGRIAGRFRRLFHAVTAGEPAARDGCSTDQALLLLLGDLLQARRAEGRAVPAGIARARARIDDDPGAAPTLADLAHEAGLGRHQFLRAFARATGLTPHAYLVQRRIHHARRLIARGLPLADAAADAGFADQSHMTRLFVRSFGMSPGAYARATA</sequence>
<dbReference type="SUPFAM" id="SSF46689">
    <property type="entry name" value="Homeodomain-like"/>
    <property type="match status" value="2"/>
</dbReference>
<evidence type="ECO:0000313" key="6">
    <source>
        <dbReference type="Proteomes" id="UP000037660"/>
    </source>
</evidence>
<reference evidence="6" key="1">
    <citation type="submission" date="2015-07" db="EMBL/GenBank/DDBJ databases">
        <title>Discovery of a poly(ethylene terephthalate assimilation.</title>
        <authorList>
            <person name="Yoshida S."/>
            <person name="Hiraga K."/>
            <person name="Takehana T."/>
            <person name="Taniguchi I."/>
            <person name="Yamaji H."/>
            <person name="Maeda Y."/>
            <person name="Toyohara K."/>
            <person name="Miyamoto K."/>
            <person name="Kimura Y."/>
            <person name="Oda K."/>
        </authorList>
    </citation>
    <scope>NUCLEOTIDE SEQUENCE [LARGE SCALE GENOMIC DNA]</scope>
    <source>
        <strain evidence="6">NBRC 110686 / TISTR 2288 / 201-F6</strain>
    </source>
</reference>
<keyword evidence="3" id="KW-0804">Transcription</keyword>
<dbReference type="InterPro" id="IPR003313">
    <property type="entry name" value="AraC-bd"/>
</dbReference>
<dbReference type="PANTHER" id="PTHR46796">
    <property type="entry name" value="HTH-TYPE TRANSCRIPTIONAL ACTIVATOR RHAS-RELATED"/>
    <property type="match status" value="1"/>
</dbReference>
<keyword evidence="2" id="KW-0238">DNA-binding</keyword>
<dbReference type="Pfam" id="PF12833">
    <property type="entry name" value="HTH_18"/>
    <property type="match status" value="1"/>
</dbReference>
<comment type="caution">
    <text evidence="5">The sequence shown here is derived from an EMBL/GenBank/DDBJ whole genome shotgun (WGS) entry which is preliminary data.</text>
</comment>
<dbReference type="InterPro" id="IPR009057">
    <property type="entry name" value="Homeodomain-like_sf"/>
</dbReference>
<name>A0A0K8NZY9_PISS1</name>
<dbReference type="GO" id="GO:0043565">
    <property type="term" value="F:sequence-specific DNA binding"/>
    <property type="evidence" value="ECO:0007669"/>
    <property type="project" value="InterPro"/>
</dbReference>
<dbReference type="InterPro" id="IPR037923">
    <property type="entry name" value="HTH-like"/>
</dbReference>
<dbReference type="SMART" id="SM00342">
    <property type="entry name" value="HTH_ARAC"/>
    <property type="match status" value="1"/>
</dbReference>
<keyword evidence="1" id="KW-0805">Transcription regulation</keyword>
<dbReference type="PROSITE" id="PS01124">
    <property type="entry name" value="HTH_ARAC_FAMILY_2"/>
    <property type="match status" value="1"/>
</dbReference>
<dbReference type="Proteomes" id="UP000037660">
    <property type="component" value="Unassembled WGS sequence"/>
</dbReference>
<protein>
    <submittedName>
        <fullName evidence="5">Transcriptional regulator, AraC family</fullName>
    </submittedName>
</protein>
<dbReference type="SUPFAM" id="SSF51215">
    <property type="entry name" value="Regulatory protein AraC"/>
    <property type="match status" value="1"/>
</dbReference>
<evidence type="ECO:0000256" key="2">
    <source>
        <dbReference type="ARBA" id="ARBA00023125"/>
    </source>
</evidence>
<dbReference type="AlphaFoldDB" id="A0A0K8NZY9"/>
<dbReference type="GO" id="GO:0003700">
    <property type="term" value="F:DNA-binding transcription factor activity"/>
    <property type="evidence" value="ECO:0007669"/>
    <property type="project" value="InterPro"/>
</dbReference>
<dbReference type="OrthoDB" id="3631840at2"/>
<dbReference type="STRING" id="1547922.ISF6_1783"/>
<evidence type="ECO:0000259" key="4">
    <source>
        <dbReference type="PROSITE" id="PS01124"/>
    </source>
</evidence>
<dbReference type="InterPro" id="IPR018060">
    <property type="entry name" value="HTH_AraC"/>
</dbReference>
<evidence type="ECO:0000256" key="1">
    <source>
        <dbReference type="ARBA" id="ARBA00023015"/>
    </source>
</evidence>
<dbReference type="EMBL" id="BBYR01000030">
    <property type="protein sequence ID" value="GAP35943.1"/>
    <property type="molecule type" value="Genomic_DNA"/>
</dbReference>
<dbReference type="Gene3D" id="1.10.10.60">
    <property type="entry name" value="Homeodomain-like"/>
    <property type="match status" value="1"/>
</dbReference>
<dbReference type="RefSeq" id="WP_054019969.1">
    <property type="nucleotide sequence ID" value="NZ_BBYR01000030.1"/>
</dbReference>
<dbReference type="Pfam" id="PF02311">
    <property type="entry name" value="AraC_binding"/>
    <property type="match status" value="1"/>
</dbReference>
<dbReference type="InterPro" id="IPR050204">
    <property type="entry name" value="AraC_XylS_family_regulators"/>
</dbReference>